<keyword evidence="1" id="KW-0805">Transcription regulation</keyword>
<keyword evidence="2 6" id="KW-0238">DNA-binding</keyword>
<dbReference type="InterPro" id="IPR036910">
    <property type="entry name" value="HMG_box_dom_sf"/>
</dbReference>
<dbReference type="AlphaFoldDB" id="A0AAQ3K3V6"/>
<evidence type="ECO:0000259" key="8">
    <source>
        <dbReference type="PROSITE" id="PS50118"/>
    </source>
</evidence>
<comment type="function">
    <text evidence="5">Binds preferentially DNA with A/T-rich content.</text>
</comment>
<dbReference type="FunFam" id="1.10.30.10:FF:000055">
    <property type="entry name" value="High mobility group B protein 15"/>
    <property type="match status" value="1"/>
</dbReference>
<reference evidence="10 11" key="1">
    <citation type="submission" date="2023-10" db="EMBL/GenBank/DDBJ databases">
        <title>Chromosome-scale genome assembly provides insights into flower coloration mechanisms of Canna indica.</title>
        <authorList>
            <person name="Li C."/>
        </authorList>
    </citation>
    <scope>NUCLEOTIDE SEQUENCE [LARGE SCALE GENOMIC DNA]</scope>
    <source>
        <tissue evidence="10">Flower</tissue>
    </source>
</reference>
<evidence type="ECO:0000256" key="1">
    <source>
        <dbReference type="ARBA" id="ARBA00023015"/>
    </source>
</evidence>
<name>A0AAQ3K3V6_9LILI</name>
<evidence type="ECO:0000256" key="5">
    <source>
        <dbReference type="ARBA" id="ARBA00054600"/>
    </source>
</evidence>
<dbReference type="GO" id="GO:0005634">
    <property type="term" value="C:nucleus"/>
    <property type="evidence" value="ECO:0007669"/>
    <property type="project" value="UniProtKB-UniRule"/>
</dbReference>
<dbReference type="InterPro" id="IPR009071">
    <property type="entry name" value="HMG_box_dom"/>
</dbReference>
<feature type="DNA-binding region" description="HMG box" evidence="6">
    <location>
        <begin position="280"/>
        <end position="347"/>
    </location>
</feature>
<evidence type="ECO:0000256" key="6">
    <source>
        <dbReference type="PROSITE-ProRule" id="PRU00267"/>
    </source>
</evidence>
<feature type="region of interest" description="Disordered" evidence="7">
    <location>
        <begin position="184"/>
        <end position="205"/>
    </location>
</feature>
<dbReference type="SUPFAM" id="SSF46774">
    <property type="entry name" value="ARID-like"/>
    <property type="match status" value="1"/>
</dbReference>
<feature type="domain" description="ARID" evidence="9">
    <location>
        <begin position="64"/>
        <end position="155"/>
    </location>
</feature>
<dbReference type="PANTHER" id="PTHR46691">
    <property type="entry name" value="HIGH MOBILITY GROUP B PROTEIN 9"/>
    <property type="match status" value="1"/>
</dbReference>
<dbReference type="GO" id="GO:0003677">
    <property type="term" value="F:DNA binding"/>
    <property type="evidence" value="ECO:0007669"/>
    <property type="project" value="UniProtKB-UniRule"/>
</dbReference>
<dbReference type="SMART" id="SM00398">
    <property type="entry name" value="HMG"/>
    <property type="match status" value="1"/>
</dbReference>
<dbReference type="CDD" id="cd16872">
    <property type="entry name" value="ARID_HMGB9-like"/>
    <property type="match status" value="1"/>
</dbReference>
<feature type="region of interest" description="Disordered" evidence="7">
    <location>
        <begin position="243"/>
        <end position="287"/>
    </location>
</feature>
<dbReference type="PROSITE" id="PS51011">
    <property type="entry name" value="ARID"/>
    <property type="match status" value="1"/>
</dbReference>
<evidence type="ECO:0000256" key="7">
    <source>
        <dbReference type="SAM" id="MobiDB-lite"/>
    </source>
</evidence>
<feature type="domain" description="HMG box" evidence="8">
    <location>
        <begin position="280"/>
        <end position="347"/>
    </location>
</feature>
<keyword evidence="3" id="KW-0804">Transcription</keyword>
<dbReference type="PROSITE" id="PS50118">
    <property type="entry name" value="HMG_BOX_2"/>
    <property type="match status" value="1"/>
</dbReference>
<dbReference type="FunFam" id="1.10.150.60:FF:000022">
    <property type="entry name" value="High mobility group B protein 15"/>
    <property type="match status" value="1"/>
</dbReference>
<evidence type="ECO:0000256" key="3">
    <source>
        <dbReference type="ARBA" id="ARBA00023163"/>
    </source>
</evidence>
<protein>
    <submittedName>
        <fullName evidence="10">High mobility group B protein 15</fullName>
    </submittedName>
</protein>
<organism evidence="10 11">
    <name type="scientific">Canna indica</name>
    <name type="common">Indian-shot</name>
    <dbReference type="NCBI Taxonomy" id="4628"/>
    <lineage>
        <taxon>Eukaryota</taxon>
        <taxon>Viridiplantae</taxon>
        <taxon>Streptophyta</taxon>
        <taxon>Embryophyta</taxon>
        <taxon>Tracheophyta</taxon>
        <taxon>Spermatophyta</taxon>
        <taxon>Magnoliopsida</taxon>
        <taxon>Liliopsida</taxon>
        <taxon>Zingiberales</taxon>
        <taxon>Cannaceae</taxon>
        <taxon>Canna</taxon>
    </lineage>
</organism>
<evidence type="ECO:0000256" key="4">
    <source>
        <dbReference type="ARBA" id="ARBA00023242"/>
    </source>
</evidence>
<feature type="compositionally biased region" description="Basic and acidic residues" evidence="7">
    <location>
        <begin position="435"/>
        <end position="451"/>
    </location>
</feature>
<dbReference type="CDD" id="cd22009">
    <property type="entry name" value="HMG-box_AtHMGB9-like"/>
    <property type="match status" value="1"/>
</dbReference>
<gene>
    <name evidence="10" type="ORF">Cni_G10138</name>
</gene>
<dbReference type="Pfam" id="PF01388">
    <property type="entry name" value="ARID"/>
    <property type="match status" value="1"/>
</dbReference>
<evidence type="ECO:0000313" key="11">
    <source>
        <dbReference type="Proteomes" id="UP001327560"/>
    </source>
</evidence>
<dbReference type="Gene3D" id="1.10.150.60">
    <property type="entry name" value="ARID DNA-binding domain"/>
    <property type="match status" value="1"/>
</dbReference>
<dbReference type="SMART" id="SM00501">
    <property type="entry name" value="BRIGHT"/>
    <property type="match status" value="1"/>
</dbReference>
<dbReference type="Gene3D" id="1.10.30.10">
    <property type="entry name" value="High mobility group box domain"/>
    <property type="match status" value="1"/>
</dbReference>
<keyword evidence="11" id="KW-1185">Reference proteome</keyword>
<feature type="compositionally biased region" description="Polar residues" evidence="7">
    <location>
        <begin position="243"/>
        <end position="262"/>
    </location>
</feature>
<dbReference type="SUPFAM" id="SSF47095">
    <property type="entry name" value="HMG-box"/>
    <property type="match status" value="1"/>
</dbReference>
<dbReference type="Pfam" id="PF00505">
    <property type="entry name" value="HMG_box"/>
    <property type="match status" value="1"/>
</dbReference>
<dbReference type="InterPro" id="IPR036431">
    <property type="entry name" value="ARID_dom_sf"/>
</dbReference>
<proteinExistence type="predicted"/>
<dbReference type="PANTHER" id="PTHR46691:SF3">
    <property type="entry name" value="HIGH MOBILITY GROUP B PROTEIN 15"/>
    <property type="match status" value="1"/>
</dbReference>
<evidence type="ECO:0000259" key="9">
    <source>
        <dbReference type="PROSITE" id="PS51011"/>
    </source>
</evidence>
<dbReference type="EMBL" id="CP136892">
    <property type="protein sequence ID" value="WOL01422.1"/>
    <property type="molecule type" value="Genomic_DNA"/>
</dbReference>
<accession>A0AAQ3K3V6</accession>
<evidence type="ECO:0000313" key="10">
    <source>
        <dbReference type="EMBL" id="WOL01422.1"/>
    </source>
</evidence>
<dbReference type="InterPro" id="IPR045303">
    <property type="entry name" value="ARID_HMGB9-like"/>
</dbReference>
<feature type="region of interest" description="Disordered" evidence="7">
    <location>
        <begin position="411"/>
        <end position="453"/>
    </location>
</feature>
<evidence type="ECO:0000256" key="2">
    <source>
        <dbReference type="ARBA" id="ARBA00023125"/>
    </source>
</evidence>
<dbReference type="InterPro" id="IPR001606">
    <property type="entry name" value="ARID_dom"/>
</dbReference>
<sequence length="470" mass="53093">MNEQGSEVGDAGCKRVEEAVPFAKAKHVVVETNFDLHRGRDGDASSPGDFCPYPKPSESYEDVVADPKLFRETLEKLHSTMGTKFMVPIIGGKDLNLHRLFVEVTSRGGIEKVIADRRWREVTATFTFPSTATNASFVLRKYYMSLLRHYEQIYFFRSQGWSSPAPTKITSGPWKRSIEHNASHLDQTLPSSNKRKKNNGLASPQYPQVVGVIDGKFEHGYFVTVNVGSETLRGVLFHIPQQTSGQATRNTNIADNINNLTSGRRRRRRKKLSKRDPSHPKPNRSGYNFFFAEQHARLKPLYPGKDREISKIIGDSWNKLTESEKVVYQDRGLKDKERYRSEMAVYMEKLKSGHVISNAVPIQQRPAEPEVVRRINPKLHNIEGDIALNGENDYSSESNDLVGKLFDEDSDMEASPELGGGSASMAEPSAEGDDFELRRRVDSKSEGEHDLCSFSQDTLSRKFMESTDKQ</sequence>
<dbReference type="SMART" id="SM01014">
    <property type="entry name" value="ARID"/>
    <property type="match status" value="1"/>
</dbReference>
<keyword evidence="4 6" id="KW-0539">Nucleus</keyword>
<dbReference type="Proteomes" id="UP001327560">
    <property type="component" value="Chromosome 3"/>
</dbReference>
<feature type="compositionally biased region" description="Basic residues" evidence="7">
    <location>
        <begin position="263"/>
        <end position="273"/>
    </location>
</feature>